<dbReference type="Proteomes" id="UP000275408">
    <property type="component" value="Unassembled WGS sequence"/>
</dbReference>
<name>A0A3M6V6Z4_POCDA</name>
<evidence type="ECO:0000313" key="2">
    <source>
        <dbReference type="Proteomes" id="UP000275408"/>
    </source>
</evidence>
<proteinExistence type="predicted"/>
<dbReference type="EMBL" id="RCHS01000009">
    <property type="protein sequence ID" value="RMX61541.1"/>
    <property type="molecule type" value="Genomic_DNA"/>
</dbReference>
<comment type="caution">
    <text evidence="1">The sequence shown here is derived from an EMBL/GenBank/DDBJ whole genome shotgun (WGS) entry which is preliminary data.</text>
</comment>
<reference evidence="1 2" key="1">
    <citation type="journal article" date="2018" name="Sci. Rep.">
        <title>Comparative analysis of the Pocillopora damicornis genome highlights role of immune system in coral evolution.</title>
        <authorList>
            <person name="Cunning R."/>
            <person name="Bay R.A."/>
            <person name="Gillette P."/>
            <person name="Baker A.C."/>
            <person name="Traylor-Knowles N."/>
        </authorList>
    </citation>
    <scope>NUCLEOTIDE SEQUENCE [LARGE SCALE GENOMIC DNA]</scope>
    <source>
        <strain evidence="1">RSMAS</strain>
        <tissue evidence="1">Whole animal</tissue>
    </source>
</reference>
<accession>A0A3M6V6Z4</accession>
<organism evidence="1 2">
    <name type="scientific">Pocillopora damicornis</name>
    <name type="common">Cauliflower coral</name>
    <name type="synonym">Millepora damicornis</name>
    <dbReference type="NCBI Taxonomy" id="46731"/>
    <lineage>
        <taxon>Eukaryota</taxon>
        <taxon>Metazoa</taxon>
        <taxon>Cnidaria</taxon>
        <taxon>Anthozoa</taxon>
        <taxon>Hexacorallia</taxon>
        <taxon>Scleractinia</taxon>
        <taxon>Astrocoeniina</taxon>
        <taxon>Pocilloporidae</taxon>
        <taxon>Pocillopora</taxon>
    </lineage>
</organism>
<gene>
    <name evidence="1" type="ORF">pdam_00013714</name>
</gene>
<sequence>MANPIFDLGSLCSSPILYGEGEDFLEQPVNTFFDEDLNFDFIDAFEDGFSISGNASEIWKGDTHHKKDWQFSVQTPTLPIAQTNGEGHVGRTFDIQAQNTFSGDEGVNGNDQVSPKENSIKRCTYTSEYTNTSANEDKASDEDTALRTLSKNAKELSKHFISQSQTELADRMSLSKSGFNKSRITTNSQADIRLNTTETVSVDDSIQNFEDNTYISSNVNEKPALNKETLLSHGSEHTINTIGATKEKTPSTKDLKKLGDAPFAPKHSGLKRCVIPKTFYSPFWKPDKSTPKGDKSLEDSFINTQRNVDILYCCNCKSQKPFSRFVASKPLSSTTNAHRDRNDYVDFLKRNSTLGPQRNCHKKGQNKTINGETSSKITFNEVHNEEKWILPPIYTSKTLRQKAVRKRASESLYLSSLSTASVEGLINKYKGKHLDLVEQQKRYQLKPFR</sequence>
<keyword evidence="2" id="KW-1185">Reference proteome</keyword>
<protein>
    <submittedName>
        <fullName evidence="1">Uncharacterized protein</fullName>
    </submittedName>
</protein>
<evidence type="ECO:0000313" key="1">
    <source>
        <dbReference type="EMBL" id="RMX61541.1"/>
    </source>
</evidence>
<dbReference type="AlphaFoldDB" id="A0A3M6V6Z4"/>
<dbReference type="OrthoDB" id="5961975at2759"/>